<accession>A0A6V7B911</accession>
<evidence type="ECO:0000313" key="1">
    <source>
        <dbReference type="EMBL" id="CAD0298591.1"/>
    </source>
</evidence>
<protein>
    <recommendedName>
        <fullName evidence="2">Protein translocase subunit SecA</fullName>
    </recommendedName>
</protein>
<dbReference type="Gene3D" id="3.10.450.50">
    <property type="match status" value="1"/>
</dbReference>
<name>A0A6V7B911_9XANT</name>
<dbReference type="Pfam" id="PF02810">
    <property type="entry name" value="SEC-C"/>
    <property type="match status" value="1"/>
</dbReference>
<evidence type="ECO:0008006" key="2">
    <source>
        <dbReference type="Google" id="ProtNLM"/>
    </source>
</evidence>
<dbReference type="SUPFAM" id="SSF103642">
    <property type="entry name" value="Sec-C motif"/>
    <property type="match status" value="1"/>
</dbReference>
<dbReference type="InterPro" id="IPR004027">
    <property type="entry name" value="SEC_C_motif"/>
</dbReference>
<gene>
    <name evidence="1" type="ORF">CFBP8129_00850</name>
</gene>
<dbReference type="AlphaFoldDB" id="A0A6V7B911"/>
<dbReference type="EMBL" id="LR828253">
    <property type="protein sequence ID" value="CAD0298591.1"/>
    <property type="molecule type" value="Genomic_DNA"/>
</dbReference>
<proteinExistence type="predicted"/>
<reference evidence="1" key="1">
    <citation type="submission" date="2020-07" db="EMBL/GenBank/DDBJ databases">
        <authorList>
            <person name="Pothier F. J."/>
        </authorList>
    </citation>
    <scope>NUCLEOTIDE SEQUENCE</scope>
    <source>
        <strain evidence="1">CFBP 8129</strain>
    </source>
</reference>
<dbReference type="EMBL" id="LR828253">
    <property type="protein sequence ID" value="CAD0298585.1"/>
    <property type="molecule type" value="Genomic_DNA"/>
</dbReference>
<sequence length="819" mass="93759">MKKKKRRVRKTVRPDETFSAGPFRMARYGHNILSSMQWEPGQYEAAQHYFAGKYESVVAEIDSLISEAAQLVATLPPLKLLHRAWFKRASVMLGINKEVDVGVVQLRAERMVDYVQSLVAAAPRAGENKSEISEQDWIRLEQLISKIFSTLNDQYFITATAKRRSQETETSPDIEEFHYRAQLHWANVKVDHYYTHQIQALRELLLPQTSIIESLYGLTSADLCDELAKLLHMQAFGLADGLKAMDDFRGKVLGLLESEQIEVSFDGSSPSDIFHSLIEKHQLSEERDRATGLLFGYDLLDVGANTLLPDSFLRDFSWEPGEEAEFFADGDLRGWPLRVWPTFKRPFLKLKDKYYCFDTATLFDHFYRQIEKRAFTLGESSKQKWINTRKEITEELPFNYLGRILPGARITQSIYYKAVVDDGKPPRWCELDGVATYDDHLFIVEIKAGAFTYTSPTTDAEAHLKSLNTLVGEPTKQGNRFLRYLRSNDEVTIYNNEKKEIGRLRQGDYRCISVCAVTLDAFTEIAAQSQRLSALGVAAGEQPVWTMSIDDLRVYADVFRNPFEFLHYVEQRVKSLGSKLLELDDELDHLGLYLEHNHYEQHARELTGGKLSKVQFNGYRANVDQFFHAKALDDSTESPLRQKMPVMLSELLDFLRDLGHPGAAKLTSYLLDFSGDWRDNLFHSVKQRLNESQSTPVGAMSTTGEVRITLQPWRGPIDSEQATANMEQIKAMLLLNSETDRLLLNLHFDTSLAIENVTWRWISSDEISEADRPRLLFLAEELRQKRLRAALAKGKVLRNDPCPCARGKKYKKCCLGRPM</sequence>
<dbReference type="RefSeq" id="WP_157998980.1">
    <property type="nucleotide sequence ID" value="NZ_CP018728.1"/>
</dbReference>
<organism evidence="1">
    <name type="scientific">Xanthomonas hortorum pv. gardneri</name>
    <dbReference type="NCBI Taxonomy" id="2754056"/>
    <lineage>
        <taxon>Bacteria</taxon>
        <taxon>Pseudomonadati</taxon>
        <taxon>Pseudomonadota</taxon>
        <taxon>Gammaproteobacteria</taxon>
        <taxon>Lysobacterales</taxon>
        <taxon>Lysobacteraceae</taxon>
        <taxon>Xanthomonas</taxon>
    </lineage>
</organism>